<dbReference type="RefSeq" id="WP_116018167.1">
    <property type="nucleotide sequence ID" value="NZ_QUOT01000001.1"/>
</dbReference>
<dbReference type="AlphaFoldDB" id="A0A3E0U7L6"/>
<proteinExistence type="predicted"/>
<sequence length="226" mass="25832">MINTYKYNAEDNVLEVTQAESKSLEDIKRVMSANKPIAVVDKFIELYLLTLDSEQEAADKWYEQYLLVENSDPTEQREIVTETDSDGGEQSRTLPNAYEVALAARHELEASHAWLKSLRGIEAQERPVFVADVEQWKLDNKSLMSSYLKRQGVKINDVFVSLTESQQNGIAAIKQGLDLAEKHGRTILPINFNAETPTGNQWIKFDTIDEFEMFALQFMAARQVFY</sequence>
<dbReference type="EMBL" id="QUOT01000001">
    <property type="protein sequence ID" value="REL32533.1"/>
    <property type="molecule type" value="Genomic_DNA"/>
</dbReference>
<evidence type="ECO:0000313" key="2">
    <source>
        <dbReference type="EMBL" id="REL32533.1"/>
    </source>
</evidence>
<protein>
    <submittedName>
        <fullName evidence="2">Uncharacterized protein</fullName>
    </submittedName>
</protein>
<keyword evidence="3" id="KW-1185">Reference proteome</keyword>
<evidence type="ECO:0000256" key="1">
    <source>
        <dbReference type="SAM" id="MobiDB-lite"/>
    </source>
</evidence>
<name>A0A3E0U7L6_9GAMM</name>
<gene>
    <name evidence="2" type="ORF">DXX94_18455</name>
</gene>
<comment type="caution">
    <text evidence="2">The sequence shown here is derived from an EMBL/GenBank/DDBJ whole genome shotgun (WGS) entry which is preliminary data.</text>
</comment>
<feature type="region of interest" description="Disordered" evidence="1">
    <location>
        <begin position="73"/>
        <end position="92"/>
    </location>
</feature>
<reference evidence="3" key="1">
    <citation type="submission" date="2018-08" db="EMBL/GenBank/DDBJ databases">
        <title>Thalassotalea euphylliae genome.</title>
        <authorList>
            <person name="Summers S."/>
            <person name="Rice S.A."/>
            <person name="Freckelton M.L."/>
            <person name="Nedved B.T."/>
            <person name="Hadfield M.G."/>
        </authorList>
    </citation>
    <scope>NUCLEOTIDE SEQUENCE [LARGE SCALE GENOMIC DNA]</scope>
    <source>
        <strain evidence="3">H3</strain>
    </source>
</reference>
<organism evidence="2 3">
    <name type="scientific">Thalassotalea euphylliae</name>
    <dbReference type="NCBI Taxonomy" id="1655234"/>
    <lineage>
        <taxon>Bacteria</taxon>
        <taxon>Pseudomonadati</taxon>
        <taxon>Pseudomonadota</taxon>
        <taxon>Gammaproteobacteria</taxon>
        <taxon>Alteromonadales</taxon>
        <taxon>Colwelliaceae</taxon>
        <taxon>Thalassotalea</taxon>
    </lineage>
</organism>
<accession>A0A3E0U7L6</accession>
<dbReference type="Proteomes" id="UP000256899">
    <property type="component" value="Unassembled WGS sequence"/>
</dbReference>
<evidence type="ECO:0000313" key="3">
    <source>
        <dbReference type="Proteomes" id="UP000256899"/>
    </source>
</evidence>